<dbReference type="Proteomes" id="UP001150603">
    <property type="component" value="Unassembled WGS sequence"/>
</dbReference>
<name>A0ACC1J3C3_9FUNG</name>
<evidence type="ECO:0000313" key="1">
    <source>
        <dbReference type="EMBL" id="KAJ1936015.1"/>
    </source>
</evidence>
<dbReference type="EMBL" id="JANBPW010004034">
    <property type="protein sequence ID" value="KAJ1936015.1"/>
    <property type="molecule type" value="Genomic_DNA"/>
</dbReference>
<feature type="non-terminal residue" evidence="1">
    <location>
        <position position="525"/>
    </location>
</feature>
<keyword evidence="2" id="KW-1185">Reference proteome</keyword>
<protein>
    <submittedName>
        <fullName evidence="1">Uncharacterized protein</fullName>
    </submittedName>
</protein>
<comment type="caution">
    <text evidence="1">The sequence shown here is derived from an EMBL/GenBank/DDBJ whole genome shotgun (WGS) entry which is preliminary data.</text>
</comment>
<organism evidence="1 2">
    <name type="scientific">Linderina macrospora</name>
    <dbReference type="NCBI Taxonomy" id="4868"/>
    <lineage>
        <taxon>Eukaryota</taxon>
        <taxon>Fungi</taxon>
        <taxon>Fungi incertae sedis</taxon>
        <taxon>Zoopagomycota</taxon>
        <taxon>Kickxellomycotina</taxon>
        <taxon>Kickxellomycetes</taxon>
        <taxon>Kickxellales</taxon>
        <taxon>Kickxellaceae</taxon>
        <taxon>Linderina</taxon>
    </lineage>
</organism>
<sequence length="525" mass="59146">MAGTPESSRKKQRVDRRSARPVRTINTRSRSQSITQPTNGLSGQRKTRASILGKRSLDRSSPEIIDEASDIDEDDDEESLGDIILTSRLIRQIKSEKELVDKLSQVFADPCTLARSFPQTNQELAAQCPVDIADVEDAYAYMFASKSSGMLEDLRLWTLGAVSMLSAEPCQEHDNQINAILILLLNPQITEYTHSDGAPLFPDLCSSIVSQPAAQQAILVQYFAAKGPEEDTAMAGLPGDEKVRDNTRFLQFVDIFQSYITRETTKAARRSPPPPPPANPNDPVPAATQRVNLYALRSTSIQVVIQCLALLNAYNQKHHLVDYTRFYNDSINEFIDIKEDFPRHRMPDGISFCTYPFLLSPTTKSEIIKIESVIMMRTELQDSFFRAMFTGVTCPYLVLEVRRDSLVRDTLYQLDLKMSQDLRKQLKVRFVGEEGVDEGGVQKEFFQLIVRDVFSVKYGIFTANDESHYFWFTPGSDPSKDALEEMRLTGLLIGLAVYNAVILDIHLPPAMYKKLLGVPVTRQDL</sequence>
<accession>A0ACC1J3C3</accession>
<reference evidence="1" key="1">
    <citation type="submission" date="2022-07" db="EMBL/GenBank/DDBJ databases">
        <title>Phylogenomic reconstructions and comparative analyses of Kickxellomycotina fungi.</title>
        <authorList>
            <person name="Reynolds N.K."/>
            <person name="Stajich J.E."/>
            <person name="Barry K."/>
            <person name="Grigoriev I.V."/>
            <person name="Crous P."/>
            <person name="Smith M.E."/>
        </authorList>
    </citation>
    <scope>NUCLEOTIDE SEQUENCE</scope>
    <source>
        <strain evidence="1">NRRL 5244</strain>
    </source>
</reference>
<gene>
    <name evidence="1" type="ORF">FBU59_005193</name>
</gene>
<proteinExistence type="predicted"/>
<evidence type="ECO:0000313" key="2">
    <source>
        <dbReference type="Proteomes" id="UP001150603"/>
    </source>
</evidence>